<organism evidence="2 3">
    <name type="scientific">Vespula maculifrons</name>
    <name type="common">Eastern yellow jacket</name>
    <name type="synonym">Wasp</name>
    <dbReference type="NCBI Taxonomy" id="7453"/>
    <lineage>
        <taxon>Eukaryota</taxon>
        <taxon>Metazoa</taxon>
        <taxon>Ecdysozoa</taxon>
        <taxon>Arthropoda</taxon>
        <taxon>Hexapoda</taxon>
        <taxon>Insecta</taxon>
        <taxon>Pterygota</taxon>
        <taxon>Neoptera</taxon>
        <taxon>Endopterygota</taxon>
        <taxon>Hymenoptera</taxon>
        <taxon>Apocrita</taxon>
        <taxon>Aculeata</taxon>
        <taxon>Vespoidea</taxon>
        <taxon>Vespidae</taxon>
        <taxon>Vespinae</taxon>
        <taxon>Vespula</taxon>
    </lineage>
</organism>
<dbReference type="AlphaFoldDB" id="A0ABD2AW17"/>
<feature type="region of interest" description="Disordered" evidence="1">
    <location>
        <begin position="57"/>
        <end position="76"/>
    </location>
</feature>
<name>A0ABD2AW17_VESMC</name>
<gene>
    <name evidence="2" type="ORF">V1477_018442</name>
</gene>
<evidence type="ECO:0000313" key="2">
    <source>
        <dbReference type="EMBL" id="KAL2724581.1"/>
    </source>
</evidence>
<evidence type="ECO:0000256" key="1">
    <source>
        <dbReference type="SAM" id="MobiDB-lite"/>
    </source>
</evidence>
<dbReference type="EMBL" id="JAYRBN010000112">
    <property type="protein sequence ID" value="KAL2724581.1"/>
    <property type="molecule type" value="Genomic_DNA"/>
</dbReference>
<reference evidence="2 3" key="1">
    <citation type="journal article" date="2024" name="Ann. Entomol. Soc. Am.">
        <title>Genomic analyses of the southern and eastern yellowjacket wasps (Hymenoptera: Vespidae) reveal evolutionary signatures of social life.</title>
        <authorList>
            <person name="Catto M.A."/>
            <person name="Caine P.B."/>
            <person name="Orr S.E."/>
            <person name="Hunt B.G."/>
            <person name="Goodisman M.A.D."/>
        </authorList>
    </citation>
    <scope>NUCLEOTIDE SEQUENCE [LARGE SCALE GENOMIC DNA]</scope>
    <source>
        <strain evidence="2">232</strain>
        <tissue evidence="2">Head and thorax</tissue>
    </source>
</reference>
<accession>A0ABD2AW17</accession>
<dbReference type="Proteomes" id="UP001607303">
    <property type="component" value="Unassembled WGS sequence"/>
</dbReference>
<protein>
    <submittedName>
        <fullName evidence="2">Uncharacterized protein</fullName>
    </submittedName>
</protein>
<comment type="caution">
    <text evidence="2">The sequence shown here is derived from an EMBL/GenBank/DDBJ whole genome shotgun (WGS) entry which is preliminary data.</text>
</comment>
<keyword evidence="3" id="KW-1185">Reference proteome</keyword>
<proteinExistence type="predicted"/>
<evidence type="ECO:0000313" key="3">
    <source>
        <dbReference type="Proteomes" id="UP001607303"/>
    </source>
</evidence>
<sequence>MITYWLWRLHEGGQSDKTFYQAPSYQSYFGNRHIMFHKLTASVVDLSWSINVVGKRRRRSGGEGGGEGDERSTIER</sequence>